<organism evidence="1 2">
    <name type="scientific">Nonomuraea recticatena</name>
    <dbReference type="NCBI Taxonomy" id="46178"/>
    <lineage>
        <taxon>Bacteria</taxon>
        <taxon>Bacillati</taxon>
        <taxon>Actinomycetota</taxon>
        <taxon>Actinomycetes</taxon>
        <taxon>Streptosporangiales</taxon>
        <taxon>Streptosporangiaceae</taxon>
        <taxon>Nonomuraea</taxon>
    </lineage>
</organism>
<sequence>MTLTLTSPPLIIDDVPTRPAVAAASLIALMLLSACGDQPSVERVSLDLPVSTPADLPALQPMATRPALVPTGPPRFVVTARVPIAYFPENSKTAIQTPVPPVVHDATTGAFIADIRLPQGVRGSWQLVAAAPDNRTFLLSGWTGPHSALRFFRVHLSEDGRPGQPELVPGFEGEGNNPGTALALSPDGTRLAYATPVLGGGAKVTVVELATGARRDWTTRAFSMVPGLAWAPDGQRLALVGGGWGLGVLDPAVPGSDLLAAARLVKPGKGLWLPQSVAYTPDGAALVYSAGHTVERLALREGAAPEVLARVALPPDASLSLRFSLDGTGRYLLHTHGRRFYRVDLQDGSTTSLPIEVRTHPGEGLSPNAAW</sequence>
<dbReference type="InterPro" id="IPR011044">
    <property type="entry name" value="Quino_amine_DH_bsu"/>
</dbReference>
<reference evidence="2" key="1">
    <citation type="journal article" date="2019" name="Int. J. Syst. Evol. Microbiol.">
        <title>The Global Catalogue of Microorganisms (GCM) 10K type strain sequencing project: providing services to taxonomists for standard genome sequencing and annotation.</title>
        <authorList>
            <consortium name="The Broad Institute Genomics Platform"/>
            <consortium name="The Broad Institute Genome Sequencing Center for Infectious Disease"/>
            <person name="Wu L."/>
            <person name="Ma J."/>
        </authorList>
    </citation>
    <scope>NUCLEOTIDE SEQUENCE [LARGE SCALE GENOMIC DNA]</scope>
    <source>
        <strain evidence="2">JCM 6835</strain>
    </source>
</reference>
<dbReference type="Proteomes" id="UP001501666">
    <property type="component" value="Unassembled WGS sequence"/>
</dbReference>
<proteinExistence type="predicted"/>
<dbReference type="SUPFAM" id="SSF50969">
    <property type="entry name" value="YVTN repeat-like/Quinoprotein amine dehydrogenase"/>
    <property type="match status" value="1"/>
</dbReference>
<dbReference type="EMBL" id="BAAATE010000001">
    <property type="protein sequence ID" value="GAA2644028.1"/>
    <property type="molecule type" value="Genomic_DNA"/>
</dbReference>
<comment type="caution">
    <text evidence="1">The sequence shown here is derived from an EMBL/GenBank/DDBJ whole genome shotgun (WGS) entry which is preliminary data.</text>
</comment>
<dbReference type="Gene3D" id="2.120.10.30">
    <property type="entry name" value="TolB, C-terminal domain"/>
    <property type="match status" value="1"/>
</dbReference>
<protein>
    <recommendedName>
        <fullName evidence="3">WD40 repeat protein</fullName>
    </recommendedName>
</protein>
<evidence type="ECO:0000313" key="2">
    <source>
        <dbReference type="Proteomes" id="UP001501666"/>
    </source>
</evidence>
<accession>A0ABP6DFQ7</accession>
<dbReference type="InterPro" id="IPR011042">
    <property type="entry name" value="6-blade_b-propeller_TolB-like"/>
</dbReference>
<evidence type="ECO:0000313" key="1">
    <source>
        <dbReference type="EMBL" id="GAA2644028.1"/>
    </source>
</evidence>
<keyword evidence="2" id="KW-1185">Reference proteome</keyword>
<gene>
    <name evidence="1" type="ORF">GCM10010412_005070</name>
</gene>
<evidence type="ECO:0008006" key="3">
    <source>
        <dbReference type="Google" id="ProtNLM"/>
    </source>
</evidence>
<name>A0ABP6DFQ7_9ACTN</name>